<feature type="compositionally biased region" description="Basic and acidic residues" evidence="2">
    <location>
        <begin position="2023"/>
        <end position="2033"/>
    </location>
</feature>
<feature type="compositionally biased region" description="Basic and acidic residues" evidence="2">
    <location>
        <begin position="2833"/>
        <end position="2842"/>
    </location>
</feature>
<feature type="compositionally biased region" description="Basic and acidic residues" evidence="2">
    <location>
        <begin position="3754"/>
        <end position="3784"/>
    </location>
</feature>
<feature type="compositionally biased region" description="Basic and acidic residues" evidence="2">
    <location>
        <begin position="2194"/>
        <end position="2208"/>
    </location>
</feature>
<protein>
    <submittedName>
        <fullName evidence="3">Uncharacterized protein</fullName>
    </submittedName>
</protein>
<feature type="compositionally biased region" description="Polar residues" evidence="2">
    <location>
        <begin position="3901"/>
        <end position="3921"/>
    </location>
</feature>
<gene>
    <name evidence="3" type="ORF">SEMRO_16_G011810.1</name>
</gene>
<feature type="compositionally biased region" description="Polar residues" evidence="2">
    <location>
        <begin position="1589"/>
        <end position="1615"/>
    </location>
</feature>
<feature type="compositionally biased region" description="Low complexity" evidence="2">
    <location>
        <begin position="908"/>
        <end position="918"/>
    </location>
</feature>
<feature type="compositionally biased region" description="Polar residues" evidence="2">
    <location>
        <begin position="1054"/>
        <end position="1069"/>
    </location>
</feature>
<feature type="compositionally biased region" description="Low complexity" evidence="2">
    <location>
        <begin position="3497"/>
        <end position="3511"/>
    </location>
</feature>
<feature type="region of interest" description="Disordered" evidence="2">
    <location>
        <begin position="3106"/>
        <end position="3228"/>
    </location>
</feature>
<feature type="compositionally biased region" description="Low complexity" evidence="2">
    <location>
        <begin position="4175"/>
        <end position="4188"/>
    </location>
</feature>
<feature type="compositionally biased region" description="Polar residues" evidence="2">
    <location>
        <begin position="2688"/>
        <end position="2704"/>
    </location>
</feature>
<feature type="compositionally biased region" description="Basic and acidic residues" evidence="2">
    <location>
        <begin position="2705"/>
        <end position="2715"/>
    </location>
</feature>
<feature type="compositionally biased region" description="Low complexity" evidence="2">
    <location>
        <begin position="2964"/>
        <end position="2978"/>
    </location>
</feature>
<feature type="compositionally biased region" description="Polar residues" evidence="2">
    <location>
        <begin position="4150"/>
        <end position="4167"/>
    </location>
</feature>
<feature type="compositionally biased region" description="Polar residues" evidence="2">
    <location>
        <begin position="2894"/>
        <end position="2906"/>
    </location>
</feature>
<feature type="compositionally biased region" description="Basic and acidic residues" evidence="2">
    <location>
        <begin position="1994"/>
        <end position="2007"/>
    </location>
</feature>
<proteinExistence type="predicted"/>
<feature type="compositionally biased region" description="Low complexity" evidence="2">
    <location>
        <begin position="3866"/>
        <end position="3884"/>
    </location>
</feature>
<feature type="compositionally biased region" description="Polar residues" evidence="2">
    <location>
        <begin position="388"/>
        <end position="416"/>
    </location>
</feature>
<evidence type="ECO:0000313" key="4">
    <source>
        <dbReference type="Proteomes" id="UP001153069"/>
    </source>
</evidence>
<feature type="compositionally biased region" description="Low complexity" evidence="2">
    <location>
        <begin position="129"/>
        <end position="163"/>
    </location>
</feature>
<feature type="compositionally biased region" description="Low complexity" evidence="2">
    <location>
        <begin position="574"/>
        <end position="590"/>
    </location>
</feature>
<feature type="compositionally biased region" description="Basic and acidic residues" evidence="2">
    <location>
        <begin position="115"/>
        <end position="127"/>
    </location>
</feature>
<feature type="compositionally biased region" description="Low complexity" evidence="2">
    <location>
        <begin position="1712"/>
        <end position="1723"/>
    </location>
</feature>
<feature type="coiled-coil region" evidence="1">
    <location>
        <begin position="4615"/>
        <end position="4754"/>
    </location>
</feature>
<feature type="compositionally biased region" description="Basic and acidic residues" evidence="2">
    <location>
        <begin position="3843"/>
        <end position="3861"/>
    </location>
</feature>
<feature type="compositionally biased region" description="Low complexity" evidence="2">
    <location>
        <begin position="3422"/>
        <end position="3433"/>
    </location>
</feature>
<feature type="coiled-coil region" evidence="1">
    <location>
        <begin position="4531"/>
        <end position="4572"/>
    </location>
</feature>
<feature type="compositionally biased region" description="Low complexity" evidence="2">
    <location>
        <begin position="2596"/>
        <end position="2611"/>
    </location>
</feature>
<evidence type="ECO:0000256" key="1">
    <source>
        <dbReference type="SAM" id="Coils"/>
    </source>
</evidence>
<feature type="compositionally biased region" description="Basic and acidic residues" evidence="2">
    <location>
        <begin position="457"/>
        <end position="467"/>
    </location>
</feature>
<keyword evidence="4" id="KW-1185">Reference proteome</keyword>
<feature type="compositionally biased region" description="Polar residues" evidence="2">
    <location>
        <begin position="332"/>
        <end position="360"/>
    </location>
</feature>
<evidence type="ECO:0000313" key="3">
    <source>
        <dbReference type="EMBL" id="CAB9497230.1"/>
    </source>
</evidence>
<feature type="compositionally biased region" description="Basic and acidic residues" evidence="2">
    <location>
        <begin position="3113"/>
        <end position="3126"/>
    </location>
</feature>
<feature type="region of interest" description="Disordered" evidence="2">
    <location>
        <begin position="2105"/>
        <end position="2140"/>
    </location>
</feature>
<feature type="compositionally biased region" description="Basic and acidic residues" evidence="2">
    <location>
        <begin position="1304"/>
        <end position="1317"/>
    </location>
</feature>
<feature type="compositionally biased region" description="Low complexity" evidence="2">
    <location>
        <begin position="1237"/>
        <end position="1253"/>
    </location>
</feature>
<feature type="compositionally biased region" description="Polar residues" evidence="2">
    <location>
        <begin position="1476"/>
        <end position="1489"/>
    </location>
</feature>
<feature type="compositionally biased region" description="Basic and acidic residues" evidence="2">
    <location>
        <begin position="2612"/>
        <end position="2634"/>
    </location>
</feature>
<dbReference type="EMBL" id="CAICTM010000016">
    <property type="protein sequence ID" value="CAB9497230.1"/>
    <property type="molecule type" value="Genomic_DNA"/>
</dbReference>
<feature type="compositionally biased region" description="Basic and acidic residues" evidence="2">
    <location>
        <begin position="3826"/>
        <end position="3835"/>
    </location>
</feature>
<feature type="compositionally biased region" description="Basic and acidic residues" evidence="2">
    <location>
        <begin position="1570"/>
        <end position="1580"/>
    </location>
</feature>
<feature type="compositionally biased region" description="Polar residues" evidence="2">
    <location>
        <begin position="3320"/>
        <end position="3334"/>
    </location>
</feature>
<feature type="compositionally biased region" description="Low complexity" evidence="2">
    <location>
        <begin position="1503"/>
        <end position="1513"/>
    </location>
</feature>
<feature type="region of interest" description="Disordered" evidence="2">
    <location>
        <begin position="566"/>
        <end position="860"/>
    </location>
</feature>
<feature type="compositionally biased region" description="Basic and acidic residues" evidence="2">
    <location>
        <begin position="2879"/>
        <end position="2890"/>
    </location>
</feature>
<feature type="compositionally biased region" description="Polar residues" evidence="2">
    <location>
        <begin position="1733"/>
        <end position="1742"/>
    </location>
</feature>
<feature type="region of interest" description="Disordered" evidence="2">
    <location>
        <begin position="3650"/>
        <end position="3687"/>
    </location>
</feature>
<feature type="compositionally biased region" description="Basic and acidic residues" evidence="2">
    <location>
        <begin position="2557"/>
        <end position="2578"/>
    </location>
</feature>
<feature type="compositionally biased region" description="Low complexity" evidence="2">
    <location>
        <begin position="3554"/>
        <end position="3567"/>
    </location>
</feature>
<feature type="compositionally biased region" description="Basic and acidic residues" evidence="2">
    <location>
        <begin position="3932"/>
        <end position="3948"/>
    </location>
</feature>
<feature type="compositionally biased region" description="Basic residues" evidence="2">
    <location>
        <begin position="31"/>
        <end position="51"/>
    </location>
</feature>
<feature type="compositionally biased region" description="Basic and acidic residues" evidence="2">
    <location>
        <begin position="3275"/>
        <end position="3287"/>
    </location>
</feature>
<feature type="compositionally biased region" description="Basic and acidic residues" evidence="2">
    <location>
        <begin position="3134"/>
        <end position="3144"/>
    </location>
</feature>
<feature type="region of interest" description="Disordered" evidence="2">
    <location>
        <begin position="3261"/>
        <end position="3620"/>
    </location>
</feature>
<feature type="compositionally biased region" description="Basic and acidic residues" evidence="2">
    <location>
        <begin position="2947"/>
        <end position="2956"/>
    </location>
</feature>
<feature type="compositionally biased region" description="Low complexity" evidence="2">
    <location>
        <begin position="495"/>
        <end position="526"/>
    </location>
</feature>
<feature type="compositionally biased region" description="Basic and acidic residues" evidence="2">
    <location>
        <begin position="1133"/>
        <end position="1155"/>
    </location>
</feature>
<feature type="compositionally biased region" description="Low complexity" evidence="2">
    <location>
        <begin position="953"/>
        <end position="965"/>
    </location>
</feature>
<feature type="compositionally biased region" description="Acidic residues" evidence="2">
    <location>
        <begin position="2755"/>
        <end position="2765"/>
    </location>
</feature>
<feature type="compositionally biased region" description="Low complexity" evidence="2">
    <location>
        <begin position="2008"/>
        <end position="2022"/>
    </location>
</feature>
<feature type="region of interest" description="Disordered" evidence="2">
    <location>
        <begin position="1"/>
        <end position="74"/>
    </location>
</feature>
<feature type="region of interest" description="Disordered" evidence="2">
    <location>
        <begin position="4269"/>
        <end position="4353"/>
    </location>
</feature>
<feature type="compositionally biased region" description="Low complexity" evidence="2">
    <location>
        <begin position="201"/>
        <end position="212"/>
    </location>
</feature>
<feature type="compositionally biased region" description="Low complexity" evidence="2">
    <location>
        <begin position="417"/>
        <end position="431"/>
    </location>
</feature>
<sequence>MSGWFGGGWPAEESSSSGSSYYSGEGAERRRSSRSSAGRRRSSQGRRRSSHRLPPVADDDASESNNVSNSQMEEEIRSLLEVGTQVEVLYAMFPPPLVDRVVKTAAAAQPQPAESQERRRSHQDDAAASRGSSHHSGSVGSRSYYSEDGSRYSQSQGSRSYYSEDGSQGGHSRYSGGSQGSRYSAGSRGSRSRYSGGGSHQGSRYSGSSQGSRRGRYSGDDGGHRSGGSEKSLSLGDIEQDISSGGYSDEASRSAEDSRQSSGGSRSRYSRDGSRSRYSQDDSRSRYSGDGSRSEYSGDGSRSRYSSGRGSRGSRGSQSRYSESGSRHSGDEGSQYSWRSGGNVSGESQFSQSHFASENQLPPIDQDSHHLGSDSRSGSRHSGGEGSQYSWRSGSHVSGESQFSRGHFASENQLPPNNSQDSNRSQSDSGSEGWPVSPENSANVGRPGQSGGDNQQEGDRPRVKDPHQQGSLSDASIEIGSPGGGSQHSGDDRSYYSGSDRGSYYSGSGSRSYHSGSRSYYSGSGSEDTAFLQDQKDIERLLDLGTELAVVEEMFTPEIVARVIRKRQQQQEEGSFPGSYSGSYSGSQSGSERHFDDASMASSVERLSVVEEADSSHRRDADDVSVAPNEHSPNSLLGSEEPKAKSDSSEKIDVQDIPFSREGAKDRDEPMTPGSNDMGKADAIELDAVSSVHPDEEMIQVNADSPESKDDSRGSVPQNNAKELQSTDQEMKDKGSDDDLSPYGSDSIDDSVDSASIADDQIDTPPKEKDQGSPASDIGIDSDEEHASVGEGSQQSRTDHHKSQNGEPGEDDRSYYSDDGSYYSGSGSRSYHSGHGSGGSRSYYSGSDGSRSYFSGSGSADTAFLQDQKDIERLLELGTELAVVEEMFTPEIVARVVRKRQQDHKEGSFSGSHSRSQSVDGSGVDQNLDDALRSSSHRQQPSAKGSESDSHSEGGSISVVSSELSPEAVNDREGQTSRTDSPGQEVHQGLPGVNQNQKVDHEDIEKPDTQVPMVETSDVNDSGSHLVQIEQRDGVDGSVLAPDDDNTHGAATAGQESDQEMSSQYSQASPAKGKALSDNGSDSIDDSDDSASMANDQIDTLPKENDQGSPASDMGIDSDEEHASVGEGSQQSRTERKSHNGEPGEDDRSYYRDDGSYYSGSGSRSYHSGHGSGGSRSYYSGSDGRSYFSGSGSEDTAFLQDQKDIERLLELGTELAVVEEMFTPEIVARVVRKRQQQHQGGSFSGSHSGSQSGRDGRSVHTDDDSHVHQSPTLPKSGDRSRHGSDGSMGASNESMSGLDDDSFSEAHEDRMAARNERAGSLASTKTSEGNRIPTGEAMQSPHETHPTQGAGEHHSFHVQDHVSDELADGIRVEDGRDSPSAAHSVDGHSDVSLSDGSDFSRRLDDTGPLASQEMDVVSLAESAHSDDNASTGDIVPVNTFAGSENLSSRDSQIGVQDEPDKMDSGSEPLDDVDSLGDSQSYVSKGSGSFISREDASSLGSGGSLSDSSLESGSFPLESGVSDQGSYYDEKDGIGDDDDISMSNHATESEPVEAPRSIVGQHSQESGSQHDSSHEDKRAPEDDADAPFGLSSSRTRQEVESMSLSPSGNDRVQTADVSDEKPQSNDASFPSEVGESSQRSLSEDHKGDSGGGSGAGNNIKGELASRESSSRHTIGGDNQSGSSSSLDSRAEDSSRVPSFALESDHTLSSVQPTQANQTNQTNQNVRASERDSVSRGQQPQQEGHGSLSRLERSNGQAPFSEENSPGRDGRDSFSGSEHSDEHSRHSDEKYSGHSGRGSESEYSSVQSRYSDDISSHSGTDSKHEDSFAMESLHQPNTQHSNIAHSSTTSSDQVDSFAVESDHPLMSQHSALNQKGEYVKSKDGDEESESSESRESKQQTRYPGKDSVAESQKFSSESHDSYWSHSEATSAMDSFAMESFSESRHAAGKTANAPLPNPPNIPEGSFDSDDASQDGSYSSRGGRSYSSRGDGSYSSRGDRSYSSRGERSYSSRGDGSYSSRSQSSRSDRSRDEARVEGSMSTFDDSSNMDSFAMDSFYNASMHQSALDTNQSQANIHADQTVPQDATNAGIEDSNAANVHAVPVIIEGTDEESQQTISQGATTDDDDRQQPAFETAKDAPEAQFLSNLGSQINEQESEADKIEFEIQGLLDAGTRVEVLEAMFSPEQVARVLNRSKQQSDERQADALKQPKDDEDTPENPDAEQNDRIEGHIKPSDNSSYGDESRSVSSYESSSEESHLQEIWNKKPEPKSDESSARSETKNSAKKGRGFFGFFSRSAGKDTKDSDKEKVTETEETNKATETTDKGKGDGDKEKPADITDTGKTVETEEAGHNDDAAILELFNAGTDSSVLQAMFNPDDVLRVLGAEDAKNNGGGGSYSNGEDRSLHSDDRSSYIGDDKSYNSDDQYSKDDRSYNSKQDSKASDPSHSPSNKDETKDNTNEWPMQRESNNEPDEGRKASLPQSPLADDRSTGRYSSEGSRSYYSDEEDRSRYSDDRSKYSQDDRSYNSDDKSRYSQDNRSYDSKQEFKASDPSHSPPNKSETKHNIAESPGKGESKGHLDLADLGWEVSPPQSPANDQGSRGRYSSDGSGSYYSDENRSHHSDYSDQDKSFDSRDGDSQYSDRMSESSRSFDSAVEEVITDIERLAELGTDIDVLEEMYSPELVAKVMQRNKAQPQQDVTSDDSVYSSHERSGHETTRIDGSFDAEEGRETYSDNDSIDSRASESASDRGSMASQHDEVDEGMSDESDPQGANRASPPQPANQAKPETVSEVSSTPRNLQPSAAAQNAGNDQNDDHSSFDDDPDTGSGSSFSSRASDVKANENSKADVVVASTGTGSSGKGQETKRSFFDDSSESGSSVDSRVSDSDVEEPNKRTAAVTSEKSANVSNQDDTNDDEDEDKWKADNEQGRAADTDLFPSDTSEALNTAPVHVDDEVERSPQDNSTDYGSDLSSSFGSLESESATSDFVGSRVERNDREESIGDVSDNISASSRESTERSFDRGDQGESIHDDSVSEGSHEQGSEGSFDEQGFDPSDGGANPGAADTAKPGPHEPRASEVFAAISDLYEGGTDRMVLDSMFSPEDVARVIDGAGATKEVPRRGANDIDRGDSVGPHQAPQEHGDDDHSEYSGSSEYSSEEASSEEDRLAAMWGGTAHRKDEDKASDAGIPEPDMDFAADDVSMAGSDISAESAQSHEKDVVSSGKALPTADQEEAASIKELHIAGTRRSVLEGLFDPGVVSGVLSAVENRSDGSDSGSDDESHLQTEFEADRGAAGGHADASEYRREPPLEESRHDIGVNDVEGSASTDYGSDLSSEESPSMHRPNAAAEPPGDTFQANDGSHSNFGSEGDYSGSDFTGSPQQSHYDATASPNGRSDMRQGDDGSASSYYSSEPSSGQSHGEQRQITTATRPRTDTAPSPESNMVDDRSSSSYYSSEPSSGQSHSGKGSKYSGAEPSDRHESHHDASAAPKTESKEFGGDGSSESSYFSEEASSRGSRYEATMDSQHSAAAARTGSHQDDRANQESTQVDDRYRESGVFGEESSNFGSDSSSVENRSAGIWRGGRKQEQQKYTDNQDESEHVTAETTNDFADHWPMEKEPLSEDDRAAIRALFEAGTDRDILHNMFRPDQIDSVVREMEESGHQSIQGSLSDDSAGSGILSVESYSREESIRTIRDLDAAGTDRKALESMFSPDLVAQVLDGRTQQGGKQERRGFFSDEEDSSEYGSSQSPLESSQSSRDNESSHLPKDRSQTKRTIRDLDDANTDRAALESMFGSEAVTRALDHSSASRSGSGGSSGHSSSQSGFGFFADRQDKARDEQNSGSSPAKETRASTDVDKKEPPERKSQPLNEGSDSSSYFSSEGSSSDFGFQRRVSKSDGGMAASVADSQNLEPSNPLDTELQQTLDTDIDVASAARNVHDSEIDPFDAVHDASADDADDPFADVNDPFADDEDEHPTLTMQENSKDTPEGNFTWQDPGAEEELHSKPQVTAEGKIDADIRYWLDSDTPMSVLETMFNSEDIRRVASERNTLSRSVDPAVDLVSLFSEGIQETEDFPGEPTAELPLPMEDISDEENPNQQLDDDIRYWLNQGTPLSVVENMYSVEDVARAMRGKQKDEPGRPTAEERKSNEDANEPESNGQNMSRSEGSQTSDRIIGKQLPASPGSSVSKSSKASRGDISSTRAVKGKKGKKPSPKSSKGGVRTILNEELSSTLLSLKDDLEEVGSKNSQLEALVAKLESEKAELVARLEEFDTVREENRALKKENKNLNKKVTKHEGEEEEESKSAKKALKKENKKLIKRVTKYKSKKNEQESQVAESKSANKALKKENKKLKKRVSKIEGQQELETVQQENLTTDERLMKKMERLERQAAHSKKHLHNAKKRIKALSEEVAATKENNSVLERDAEAYKKLADSKIESYKEILNESNKEIKLLNGKNESLASTISMLAEKGAEYSKQLTQANQRIQVLADENKALVGGLDKSLHQQEELHATIARMKEDWKKREEDIYETFGKEMQERIDEKTVECEEKLQEASAEVEQITEERDQLASELELLQDLAIDRKHLLLDVNDKLRYSAVENLELMEKCERTSKKCEMLSTAMEGLEIASEEKDKEVEALNESVDQLKTDLAGAYEEIWSLEQERDELHDKVRDLDFHAGKYKSTLEDAYEELDIIAAENKDLKSSLYQSMDECQNLRDAKDIAERSLQTTERNIQSFHEILNETKEDMDFISAENKVLLEQELYARPKRMRHYYDTGTAGGGRQY</sequence>
<feature type="compositionally biased region" description="Low complexity" evidence="2">
    <location>
        <begin position="1156"/>
        <end position="1193"/>
    </location>
</feature>
<feature type="region of interest" description="Disordered" evidence="2">
    <location>
        <begin position="2188"/>
        <end position="2349"/>
    </location>
</feature>
<feature type="compositionally biased region" description="Low complexity" evidence="2">
    <location>
        <begin position="288"/>
        <end position="324"/>
    </location>
</feature>
<comment type="caution">
    <text evidence="3">The sequence shown here is derived from an EMBL/GenBank/DDBJ whole genome shotgun (WGS) entry which is preliminary data.</text>
</comment>
<feature type="compositionally biased region" description="Basic and acidic residues" evidence="2">
    <location>
        <begin position="3010"/>
        <end position="3038"/>
    </location>
</feature>
<feature type="compositionally biased region" description="Polar residues" evidence="2">
    <location>
        <begin position="2061"/>
        <end position="2072"/>
    </location>
</feature>
<feature type="compositionally biased region" description="Low complexity" evidence="2">
    <location>
        <begin position="1971"/>
        <end position="1993"/>
    </location>
</feature>
<feature type="compositionally biased region" description="Basic and acidic residues" evidence="2">
    <location>
        <begin position="2987"/>
        <end position="2996"/>
    </location>
</feature>
<feature type="compositionally biased region" description="Basic and acidic residues" evidence="2">
    <location>
        <begin position="2723"/>
        <end position="2739"/>
    </location>
</feature>
<feature type="compositionally biased region" description="Basic and acidic residues" evidence="2">
    <location>
        <begin position="2398"/>
        <end position="2456"/>
    </location>
</feature>
<dbReference type="Proteomes" id="UP001153069">
    <property type="component" value="Unassembled WGS sequence"/>
</dbReference>
<feature type="compositionally biased region" description="Low complexity" evidence="2">
    <location>
        <begin position="2822"/>
        <end position="2832"/>
    </location>
</feature>
<feature type="compositionally biased region" description="Low complexity" evidence="2">
    <location>
        <begin position="3813"/>
        <end position="3822"/>
    </location>
</feature>
<feature type="region of interest" description="Disordered" evidence="2">
    <location>
        <begin position="4123"/>
        <end position="4219"/>
    </location>
</feature>
<feature type="compositionally biased region" description="Polar residues" evidence="2">
    <location>
        <begin position="1752"/>
        <end position="1762"/>
    </location>
</feature>
<organism evidence="3 4">
    <name type="scientific">Seminavis robusta</name>
    <dbReference type="NCBI Taxonomy" id="568900"/>
    <lineage>
        <taxon>Eukaryota</taxon>
        <taxon>Sar</taxon>
        <taxon>Stramenopiles</taxon>
        <taxon>Ochrophyta</taxon>
        <taxon>Bacillariophyta</taxon>
        <taxon>Bacillariophyceae</taxon>
        <taxon>Bacillariophycidae</taxon>
        <taxon>Naviculales</taxon>
        <taxon>Naviculaceae</taxon>
        <taxon>Seminavis</taxon>
    </lineage>
</organism>
<feature type="compositionally biased region" description="Polar residues" evidence="2">
    <location>
        <begin position="933"/>
        <end position="943"/>
    </location>
</feature>
<feature type="compositionally biased region" description="Low complexity" evidence="2">
    <location>
        <begin position="170"/>
        <end position="194"/>
    </location>
</feature>
<feature type="compositionally biased region" description="Basic and acidic residues" evidence="2">
    <location>
        <begin position="2340"/>
        <end position="2349"/>
    </location>
</feature>
<feature type="compositionally biased region" description="Low complexity" evidence="2">
    <location>
        <begin position="817"/>
        <end position="859"/>
    </location>
</feature>
<feature type="compositionally biased region" description="Basic and acidic residues" evidence="2">
    <location>
        <begin position="3605"/>
        <end position="3620"/>
    </location>
</feature>
<feature type="compositionally biased region" description="Polar residues" evidence="2">
    <location>
        <begin position="3658"/>
        <end position="3669"/>
    </location>
</feature>
<feature type="compositionally biased region" description="Low complexity" evidence="2">
    <location>
        <begin position="3445"/>
        <end position="3468"/>
    </location>
</feature>
<feature type="compositionally biased region" description="Basic and acidic residues" evidence="2">
    <location>
        <begin position="2252"/>
        <end position="2279"/>
    </location>
</feature>
<feature type="region of interest" description="Disordered" evidence="2">
    <location>
        <begin position="3705"/>
        <end position="4010"/>
    </location>
</feature>
<feature type="region of interest" description="Disordered" evidence="2">
    <location>
        <begin position="899"/>
        <end position="1195"/>
    </location>
</feature>
<feature type="compositionally biased region" description="Basic and acidic residues" evidence="2">
    <location>
        <begin position="1763"/>
        <end position="1798"/>
    </location>
</feature>
<accession>A0A9N8H2X4</accession>
<feature type="compositionally biased region" description="Basic and acidic residues" evidence="2">
    <location>
        <begin position="4123"/>
        <end position="4145"/>
    </location>
</feature>
<feature type="region of interest" description="Disordered" evidence="2">
    <location>
        <begin position="2683"/>
        <end position="3079"/>
    </location>
</feature>
<feature type="compositionally biased region" description="Low complexity" evidence="2">
    <location>
        <begin position="12"/>
        <end position="25"/>
    </location>
</feature>
<feature type="coiled-coil region" evidence="1">
    <location>
        <begin position="2142"/>
        <end position="2169"/>
    </location>
</feature>
<feature type="compositionally biased region" description="Basic and acidic residues" evidence="2">
    <location>
        <begin position="3471"/>
        <end position="3493"/>
    </location>
</feature>
<feature type="compositionally biased region" description="Basic and acidic residues" evidence="2">
    <location>
        <begin position="1351"/>
        <end position="1377"/>
    </location>
</feature>
<feature type="compositionally biased region" description="Basic and acidic residues" evidence="2">
    <location>
        <begin position="998"/>
        <end position="1008"/>
    </location>
</feature>
<feature type="compositionally biased region" description="Basic and acidic residues" evidence="2">
    <location>
        <begin position="1808"/>
        <end position="1825"/>
    </location>
</feature>
<evidence type="ECO:0000256" key="2">
    <source>
        <dbReference type="SAM" id="MobiDB-lite"/>
    </source>
</evidence>
<feature type="compositionally biased region" description="Polar residues" evidence="2">
    <location>
        <begin position="1623"/>
        <end position="1639"/>
    </location>
</feature>
<reference evidence="3" key="1">
    <citation type="submission" date="2020-06" db="EMBL/GenBank/DDBJ databases">
        <authorList>
            <consortium name="Plant Systems Biology data submission"/>
        </authorList>
    </citation>
    <scope>NUCLEOTIDE SEQUENCE</scope>
    <source>
        <strain evidence="3">D6</strain>
    </source>
</reference>
<feature type="compositionally biased region" description="Low complexity" evidence="2">
    <location>
        <begin position="1674"/>
        <end position="1686"/>
    </location>
</feature>
<feature type="compositionally biased region" description="Polar residues" evidence="2">
    <location>
        <begin position="2635"/>
        <end position="2648"/>
    </location>
</feature>
<feature type="compositionally biased region" description="Polar residues" evidence="2">
    <location>
        <begin position="715"/>
        <end position="728"/>
    </location>
</feature>
<feature type="compositionally biased region" description="Basic and acidic residues" evidence="2">
    <location>
        <begin position="2295"/>
        <end position="2334"/>
    </location>
</feature>
<feature type="compositionally biased region" description="Low complexity" evidence="2">
    <location>
        <begin position="2489"/>
        <end position="2499"/>
    </location>
</feature>
<feature type="compositionally biased region" description="Low complexity" evidence="2">
    <location>
        <begin position="3739"/>
        <end position="3753"/>
    </location>
</feature>
<feature type="compositionally biased region" description="Basic and acidic residues" evidence="2">
    <location>
        <begin position="3295"/>
        <end position="3313"/>
    </location>
</feature>
<feature type="compositionally biased region" description="Basic and acidic residues" evidence="2">
    <location>
        <begin position="640"/>
        <end position="654"/>
    </location>
</feature>
<feature type="compositionally biased region" description="Polar residues" evidence="2">
    <location>
        <begin position="2036"/>
        <end position="2047"/>
    </location>
</feature>
<feature type="compositionally biased region" description="Polar residues" evidence="2">
    <location>
        <begin position="2787"/>
        <end position="2798"/>
    </location>
</feature>
<feature type="compositionally biased region" description="Low complexity" evidence="2">
    <location>
        <begin position="3398"/>
        <end position="3415"/>
    </location>
</feature>
<feature type="compositionally biased region" description="Polar residues" evidence="2">
    <location>
        <begin position="1559"/>
        <end position="1569"/>
    </location>
</feature>
<feature type="compositionally biased region" description="Basic and acidic residues" evidence="2">
    <location>
        <begin position="1889"/>
        <end position="1906"/>
    </location>
</feature>
<feature type="compositionally biased region" description="Acidic residues" evidence="2">
    <location>
        <begin position="2209"/>
        <end position="2220"/>
    </location>
</feature>
<feature type="compositionally biased region" description="Basic residues" evidence="2">
    <location>
        <begin position="4199"/>
        <end position="4208"/>
    </location>
</feature>
<feature type="region of interest" description="Disordered" evidence="2">
    <location>
        <begin position="4064"/>
        <end position="4096"/>
    </location>
</feature>
<feature type="compositionally biased region" description="Low complexity" evidence="2">
    <location>
        <begin position="4209"/>
        <end position="4219"/>
    </location>
</feature>
<feature type="compositionally biased region" description="Polar residues" evidence="2">
    <location>
        <begin position="3370"/>
        <end position="3389"/>
    </location>
</feature>
<feature type="region of interest" description="Disordered" evidence="2">
    <location>
        <begin position="2383"/>
        <end position="2651"/>
    </location>
</feature>
<feature type="compositionally biased region" description="Basic and acidic residues" evidence="2">
    <location>
        <begin position="3531"/>
        <end position="3550"/>
    </location>
</feature>
<feature type="region of interest" description="Disordered" evidence="2">
    <location>
        <begin position="1232"/>
        <end position="2049"/>
    </location>
</feature>
<feature type="compositionally biased region" description="Basic and acidic residues" evidence="2">
    <location>
        <begin position="217"/>
        <end position="228"/>
    </location>
</feature>
<feature type="compositionally biased region" description="Basic and acidic residues" evidence="2">
    <location>
        <begin position="1254"/>
        <end position="1267"/>
    </location>
</feature>
<feature type="compositionally biased region" description="Basic and acidic residues" evidence="2">
    <location>
        <begin position="2221"/>
        <end position="2231"/>
    </location>
</feature>
<feature type="compositionally biased region" description="Basic and acidic residues" evidence="2">
    <location>
        <begin position="2505"/>
        <end position="2548"/>
    </location>
</feature>
<name>A0A9N8H2X4_9STRA</name>
<feature type="compositionally biased region" description="Basic and acidic residues" evidence="2">
    <location>
        <begin position="269"/>
        <end position="287"/>
    </location>
</feature>
<feature type="compositionally biased region" description="Polar residues" evidence="2">
    <location>
        <begin position="1832"/>
        <end position="1852"/>
    </location>
</feature>
<keyword evidence="1" id="KW-0175">Coiled coil</keyword>
<feature type="region of interest" description="Disordered" evidence="2">
    <location>
        <begin position="103"/>
        <end position="529"/>
    </location>
</feature>
<feature type="compositionally biased region" description="Basic and acidic residues" evidence="2">
    <location>
        <begin position="2916"/>
        <end position="2929"/>
    </location>
</feature>
<feature type="region of interest" description="Disordered" evidence="2">
    <location>
        <begin position="2061"/>
        <end position="2092"/>
    </location>
</feature>
<feature type="compositionally biased region" description="Basic and acidic residues" evidence="2">
    <location>
        <begin position="250"/>
        <end position="259"/>
    </location>
</feature>
<feature type="compositionally biased region" description="Polar residues" evidence="2">
    <location>
        <begin position="1440"/>
        <end position="1454"/>
    </location>
</feature>
<feature type="compositionally biased region" description="Basic residues" evidence="2">
    <location>
        <begin position="4312"/>
        <end position="4321"/>
    </location>
</feature>
<feature type="compositionally biased region" description="Basic and acidic residues" evidence="2">
    <location>
        <begin position="4269"/>
        <end position="4282"/>
    </location>
</feature>
<feature type="compositionally biased region" description="Polar residues" evidence="2">
    <location>
        <begin position="3351"/>
        <end position="3362"/>
    </location>
</feature>